<dbReference type="EMBL" id="BQFW01000007">
    <property type="protein sequence ID" value="GJJ72723.1"/>
    <property type="molecule type" value="Genomic_DNA"/>
</dbReference>
<dbReference type="OrthoDB" id="2438464at2759"/>
<evidence type="ECO:0000256" key="1">
    <source>
        <dbReference type="SAM" id="Phobius"/>
    </source>
</evidence>
<gene>
    <name evidence="2" type="ORF">EMPS_05081</name>
</gene>
<reference evidence="2" key="1">
    <citation type="submission" date="2021-11" db="EMBL/GenBank/DDBJ databases">
        <authorList>
            <person name="Herlambang A."/>
            <person name="Guo Y."/>
            <person name="Takashima Y."/>
            <person name="Nishizawa T."/>
        </authorList>
    </citation>
    <scope>NUCLEOTIDE SEQUENCE</scope>
    <source>
        <strain evidence="2">E1425</strain>
    </source>
</reference>
<comment type="caution">
    <text evidence="2">The sequence shown here is derived from an EMBL/GenBank/DDBJ whole genome shotgun (WGS) entry which is preliminary data.</text>
</comment>
<evidence type="ECO:0000313" key="2">
    <source>
        <dbReference type="EMBL" id="GJJ72723.1"/>
    </source>
</evidence>
<organism evidence="2 3">
    <name type="scientific">Entomortierella parvispora</name>
    <dbReference type="NCBI Taxonomy" id="205924"/>
    <lineage>
        <taxon>Eukaryota</taxon>
        <taxon>Fungi</taxon>
        <taxon>Fungi incertae sedis</taxon>
        <taxon>Mucoromycota</taxon>
        <taxon>Mortierellomycotina</taxon>
        <taxon>Mortierellomycetes</taxon>
        <taxon>Mortierellales</taxon>
        <taxon>Mortierellaceae</taxon>
        <taxon>Entomortierella</taxon>
    </lineage>
</organism>
<accession>A0A9P3HAC9</accession>
<sequence>MSTSMISTLALRSIRAPIQAAARRQMSSVSSAASNTAAGQHSTRKLAIASTLSVVAGIDITYAYFTFVRKD</sequence>
<dbReference type="Proteomes" id="UP000827284">
    <property type="component" value="Unassembled WGS sequence"/>
</dbReference>
<reference evidence="2" key="2">
    <citation type="journal article" date="2022" name="Microbiol. Resour. Announc.">
        <title>Whole-Genome Sequence of Entomortierella parvispora E1425, a Mucoromycotan Fungus Associated with Burkholderiaceae-Related Endosymbiotic Bacteria.</title>
        <authorList>
            <person name="Herlambang A."/>
            <person name="Guo Y."/>
            <person name="Takashima Y."/>
            <person name="Narisawa K."/>
            <person name="Ohta H."/>
            <person name="Nishizawa T."/>
        </authorList>
    </citation>
    <scope>NUCLEOTIDE SEQUENCE</scope>
    <source>
        <strain evidence="2">E1425</strain>
    </source>
</reference>
<dbReference type="AlphaFoldDB" id="A0A9P3HAC9"/>
<evidence type="ECO:0000313" key="3">
    <source>
        <dbReference type="Proteomes" id="UP000827284"/>
    </source>
</evidence>
<protein>
    <submittedName>
        <fullName evidence="2">Uncharacterized protein</fullName>
    </submittedName>
</protein>
<keyword evidence="3" id="KW-1185">Reference proteome</keyword>
<keyword evidence="1" id="KW-1133">Transmembrane helix</keyword>
<keyword evidence="1" id="KW-0472">Membrane</keyword>
<feature type="transmembrane region" description="Helical" evidence="1">
    <location>
        <begin position="48"/>
        <end position="67"/>
    </location>
</feature>
<proteinExistence type="predicted"/>
<name>A0A9P3HAC9_9FUNG</name>
<keyword evidence="1" id="KW-0812">Transmembrane</keyword>